<evidence type="ECO:0000313" key="2">
    <source>
        <dbReference type="EMBL" id="AEI52131.1"/>
    </source>
</evidence>
<dbReference type="AlphaFoldDB" id="A0A7U3ZRP1"/>
<evidence type="ECO:0000313" key="3">
    <source>
        <dbReference type="Proteomes" id="UP000000493"/>
    </source>
</evidence>
<dbReference type="InterPro" id="IPR025407">
    <property type="entry name" value="DUF4133"/>
</dbReference>
<reference evidence="2 3" key="2">
    <citation type="journal article" date="2012" name="Stand. Genomic Sci.">
        <title>Complete genome sequence of the aquatic bacterium Runella slithyformis type strain (LSU 4(T)).</title>
        <authorList>
            <person name="Copeland A."/>
            <person name="Zhang X."/>
            <person name="Misra M."/>
            <person name="Lapidus A."/>
            <person name="Nolan M."/>
            <person name="Lucas S."/>
            <person name="Deshpande S."/>
            <person name="Cheng J.F."/>
            <person name="Tapia R."/>
            <person name="Goodwin L.A."/>
            <person name="Pitluck S."/>
            <person name="Liolios K."/>
            <person name="Pagani I."/>
            <person name="Ivanova N."/>
            <person name="Mikhailova N."/>
            <person name="Pati A."/>
            <person name="Chen A."/>
            <person name="Palaniappan K."/>
            <person name="Land M."/>
            <person name="Hauser L."/>
            <person name="Pan C."/>
            <person name="Jeffries C.D."/>
            <person name="Detter J.C."/>
            <person name="Brambilla E.M."/>
            <person name="Rohde M."/>
            <person name="Djao O.D."/>
            <person name="Goker M."/>
            <person name="Sikorski J."/>
            <person name="Tindall B.J."/>
            <person name="Woyke T."/>
            <person name="Bristow J."/>
            <person name="Eisen J.A."/>
            <person name="Markowitz V."/>
            <person name="Hugenholtz P."/>
            <person name="Kyrpides N.C."/>
            <person name="Klenk H.P."/>
            <person name="Mavromatis K."/>
        </authorList>
    </citation>
    <scope>NUCLEOTIDE SEQUENCE [LARGE SCALE GENOMIC DNA]</scope>
    <source>
        <strain evidence="3">ATCC 29530 / DSM 19594 / LMG 11500 / NCIMB 11436 / LSU 4</strain>
    </source>
</reference>
<reference evidence="3" key="1">
    <citation type="submission" date="2011-06" db="EMBL/GenBank/DDBJ databases">
        <title>The complete genome of plasmid 3 of Runella slithyformis DSM 19594.</title>
        <authorList>
            <consortium name="US DOE Joint Genome Institute (JGI-PGF)"/>
            <person name="Lucas S."/>
            <person name="Han J."/>
            <person name="Lapidus A."/>
            <person name="Bruce D."/>
            <person name="Goodwin L."/>
            <person name="Pitluck S."/>
            <person name="Peters L."/>
            <person name="Kyrpides N."/>
            <person name="Mavromatis K."/>
            <person name="Ivanova N."/>
            <person name="Ovchinnikova G."/>
            <person name="Zhang X."/>
            <person name="Misra M."/>
            <person name="Detter J.C."/>
            <person name="Tapia R."/>
            <person name="Han C."/>
            <person name="Land M."/>
            <person name="Hauser L."/>
            <person name="Markowitz V."/>
            <person name="Cheng J.-F."/>
            <person name="Hugenholtz P."/>
            <person name="Woyke T."/>
            <person name="Wu D."/>
            <person name="Tindall B."/>
            <person name="Faehrich R."/>
            <person name="Brambilla E."/>
            <person name="Klenk H.-P."/>
            <person name="Eisen J.A."/>
        </authorList>
    </citation>
    <scope>NUCLEOTIDE SEQUENCE [LARGE SCALE GENOMIC DNA]</scope>
    <source>
        <strain evidence="3">ATCC 29530 / DSM 19594 / LMG 11500 / NCIMB 11436 / LSU 4</strain>
        <plasmid evidence="3">pRUNSL03</plasmid>
    </source>
</reference>
<sequence length="102" mass="11487">MKTKVMKGIDDEIEFKGFKGRYFYQLAGSVLGLLTLVFLLYTIGINSFILLFAAVGALAFALTYIKGNMEKNGKYGHIHHRHAPPQHIIINTPFHKLIAKQP</sequence>
<keyword evidence="1" id="KW-0812">Transmembrane</keyword>
<dbReference type="EMBL" id="CP002862">
    <property type="protein sequence ID" value="AEI52131.1"/>
    <property type="molecule type" value="Genomic_DNA"/>
</dbReference>
<feature type="transmembrane region" description="Helical" evidence="1">
    <location>
        <begin position="47"/>
        <end position="65"/>
    </location>
</feature>
<dbReference type="KEGG" id="rsi:Runsl_5834"/>
<dbReference type="Pfam" id="PF13571">
    <property type="entry name" value="DUF4133"/>
    <property type="match status" value="1"/>
</dbReference>
<accession>A0A7U3ZRP1</accession>
<dbReference type="Proteomes" id="UP000000493">
    <property type="component" value="Plasmid pRUNSL03"/>
</dbReference>
<keyword evidence="1" id="KW-0472">Membrane</keyword>
<proteinExistence type="predicted"/>
<evidence type="ECO:0008006" key="4">
    <source>
        <dbReference type="Google" id="ProtNLM"/>
    </source>
</evidence>
<keyword evidence="1" id="KW-1133">Transmembrane helix</keyword>
<gene>
    <name evidence="2" type="ordered locus">Runsl_5834</name>
</gene>
<keyword evidence="3" id="KW-1185">Reference proteome</keyword>
<geneLocation type="plasmid" evidence="2 3">
    <name>pRUNSL03</name>
</geneLocation>
<name>A0A7U3ZRP1_RUNSL</name>
<dbReference type="RefSeq" id="WP_013921712.1">
    <property type="nucleotide sequence ID" value="NC_015694.1"/>
</dbReference>
<feature type="transmembrane region" description="Helical" evidence="1">
    <location>
        <begin position="21"/>
        <end position="41"/>
    </location>
</feature>
<protein>
    <recommendedName>
        <fullName evidence="4">DUF4133 domain-containing protein</fullName>
    </recommendedName>
</protein>
<evidence type="ECO:0000256" key="1">
    <source>
        <dbReference type="SAM" id="Phobius"/>
    </source>
</evidence>
<keyword evidence="2" id="KW-0614">Plasmid</keyword>
<organism evidence="2 3">
    <name type="scientific">Runella slithyformis (strain ATCC 29530 / DSM 19594 / LMG 11500 / NCIMB 11436 / LSU 4)</name>
    <dbReference type="NCBI Taxonomy" id="761193"/>
    <lineage>
        <taxon>Bacteria</taxon>
        <taxon>Pseudomonadati</taxon>
        <taxon>Bacteroidota</taxon>
        <taxon>Cytophagia</taxon>
        <taxon>Cytophagales</taxon>
        <taxon>Spirosomataceae</taxon>
        <taxon>Runella</taxon>
    </lineage>
</organism>